<dbReference type="RefSeq" id="WP_052484845.1">
    <property type="nucleotide sequence ID" value="NZ_CAXOIH010000022.1"/>
</dbReference>
<evidence type="ECO:0000256" key="1">
    <source>
        <dbReference type="SAM" id="Phobius"/>
    </source>
</evidence>
<evidence type="ECO:0000313" key="3">
    <source>
        <dbReference type="Proteomes" id="UP000040453"/>
    </source>
</evidence>
<proteinExistence type="predicted"/>
<dbReference type="GO" id="GO:0005886">
    <property type="term" value="C:plasma membrane"/>
    <property type="evidence" value="ECO:0007669"/>
    <property type="project" value="TreeGrafter"/>
</dbReference>
<dbReference type="InterPro" id="IPR006750">
    <property type="entry name" value="YdcZ"/>
</dbReference>
<dbReference type="PANTHER" id="PTHR34821:SF2">
    <property type="entry name" value="INNER MEMBRANE PROTEIN YDCZ"/>
    <property type="match status" value="1"/>
</dbReference>
<accession>A0A0A1MME8</accession>
<evidence type="ECO:0008006" key="4">
    <source>
        <dbReference type="Google" id="ProtNLM"/>
    </source>
</evidence>
<keyword evidence="3" id="KW-1185">Reference proteome</keyword>
<name>A0A0A1MME8_9BACI</name>
<keyword evidence="1" id="KW-0472">Membrane</keyword>
<evidence type="ECO:0000313" key="2">
    <source>
        <dbReference type="EMBL" id="CEI80276.1"/>
    </source>
</evidence>
<feature type="transmembrane region" description="Helical" evidence="1">
    <location>
        <begin position="289"/>
        <end position="304"/>
    </location>
</feature>
<dbReference type="EMBL" id="CDGG01000001">
    <property type="protein sequence ID" value="CEI80276.1"/>
    <property type="molecule type" value="Genomic_DNA"/>
</dbReference>
<dbReference type="Pfam" id="PF04657">
    <property type="entry name" value="DMT_YdcZ"/>
    <property type="match status" value="2"/>
</dbReference>
<protein>
    <recommendedName>
        <fullName evidence="4">DMT family transporter</fullName>
    </recommendedName>
</protein>
<dbReference type="STRING" id="545501.BN997_00075"/>
<dbReference type="AlphaFoldDB" id="A0A0A1MME8"/>
<dbReference type="OrthoDB" id="7864805at2"/>
<feature type="transmembrane region" description="Helical" evidence="1">
    <location>
        <begin position="37"/>
        <end position="54"/>
    </location>
</feature>
<feature type="transmembrane region" description="Helical" evidence="1">
    <location>
        <begin position="97"/>
        <end position="122"/>
    </location>
</feature>
<feature type="transmembrane region" description="Helical" evidence="1">
    <location>
        <begin position="190"/>
        <end position="211"/>
    </location>
</feature>
<dbReference type="PANTHER" id="PTHR34821">
    <property type="entry name" value="INNER MEMBRANE PROTEIN YDCZ"/>
    <property type="match status" value="1"/>
</dbReference>
<feature type="transmembrane region" description="Helical" evidence="1">
    <location>
        <begin position="257"/>
        <end position="277"/>
    </location>
</feature>
<feature type="transmembrane region" description="Helical" evidence="1">
    <location>
        <begin position="6"/>
        <end position="25"/>
    </location>
</feature>
<feature type="transmembrane region" description="Helical" evidence="1">
    <location>
        <begin position="128"/>
        <end position="147"/>
    </location>
</feature>
<organism evidence="2 3">
    <name type="scientific">Oceanobacillus oncorhynchi</name>
    <dbReference type="NCBI Taxonomy" id="545501"/>
    <lineage>
        <taxon>Bacteria</taxon>
        <taxon>Bacillati</taxon>
        <taxon>Bacillota</taxon>
        <taxon>Bacilli</taxon>
        <taxon>Bacillales</taxon>
        <taxon>Bacillaceae</taxon>
        <taxon>Oceanobacillus</taxon>
    </lineage>
</organism>
<keyword evidence="1" id="KW-1133">Transmembrane helix</keyword>
<gene>
    <name evidence="2" type="ORF">BN997_00075</name>
</gene>
<feature type="transmembrane region" description="Helical" evidence="1">
    <location>
        <begin position="159"/>
        <end position="178"/>
    </location>
</feature>
<feature type="transmembrane region" description="Helical" evidence="1">
    <location>
        <begin position="69"/>
        <end position="90"/>
    </location>
</feature>
<dbReference type="Proteomes" id="UP000040453">
    <property type="component" value="Unassembled WGS sequence"/>
</dbReference>
<keyword evidence="1" id="KW-0812">Transmembrane</keyword>
<reference evidence="2 3" key="1">
    <citation type="submission" date="2014-11" db="EMBL/GenBank/DDBJ databases">
        <authorList>
            <person name="Urmite Genomes Urmite Genomes"/>
        </authorList>
    </citation>
    <scope>NUCLEOTIDE SEQUENCE [LARGE SCALE GENOMIC DNA]</scope>
    <source>
        <strain evidence="2 3">Oc5</strain>
    </source>
</reference>
<sequence length="305" mass="33360">MYVIIVLGIIAGMMIPLQTAVNNRLTVFTKAVLPTSFYSFLSGSIILFFINLMIDPDKFTVSFFADQSFSYIWFTGGVLGVIFLTGNIILLPKIGAALTVIVTVTGQMVIGILIDTFGWFGAEVKPLHFMHIVGVLLLITGIVYMNAKKNPGVSQSHSRLWVLFGICTGMMPPLQTAINSALRYEVDSFIYAAFISFIVGTAVLFILSMIVNKGVKLTRISGDFKLKPWHFAGGALGAAYIASNISLMPYLGVTLTMMAAILGQIIMGLLIDHFGLFNLPKYLIDQRRVIAVIMIISGIIVLNIF</sequence>